<evidence type="ECO:0000313" key="2">
    <source>
        <dbReference type="EMBL" id="KAG1793813.1"/>
    </source>
</evidence>
<dbReference type="AlphaFoldDB" id="A0A9P7DI89"/>
<organism evidence="2 3">
    <name type="scientific">Suillus subaureus</name>
    <dbReference type="NCBI Taxonomy" id="48587"/>
    <lineage>
        <taxon>Eukaryota</taxon>
        <taxon>Fungi</taxon>
        <taxon>Dikarya</taxon>
        <taxon>Basidiomycota</taxon>
        <taxon>Agaricomycotina</taxon>
        <taxon>Agaricomycetes</taxon>
        <taxon>Agaricomycetidae</taxon>
        <taxon>Boletales</taxon>
        <taxon>Suillineae</taxon>
        <taxon>Suillaceae</taxon>
        <taxon>Suillus</taxon>
    </lineage>
</organism>
<evidence type="ECO:0000256" key="1">
    <source>
        <dbReference type="SAM" id="SignalP"/>
    </source>
</evidence>
<keyword evidence="3" id="KW-1185">Reference proteome</keyword>
<accession>A0A9P7DI89</accession>
<feature type="signal peptide" evidence="1">
    <location>
        <begin position="1"/>
        <end position="27"/>
    </location>
</feature>
<protein>
    <recommendedName>
        <fullName evidence="4">Secreted protein</fullName>
    </recommendedName>
</protein>
<keyword evidence="1" id="KW-0732">Signal</keyword>
<dbReference type="Proteomes" id="UP000807769">
    <property type="component" value="Unassembled WGS sequence"/>
</dbReference>
<feature type="chain" id="PRO_5040497278" description="Secreted protein" evidence="1">
    <location>
        <begin position="28"/>
        <end position="64"/>
    </location>
</feature>
<dbReference type="RefSeq" id="XP_041185053.1">
    <property type="nucleotide sequence ID" value="XM_041337530.1"/>
</dbReference>
<name>A0A9P7DI89_9AGAM</name>
<proteinExistence type="predicted"/>
<dbReference type="GeneID" id="64631546"/>
<evidence type="ECO:0008006" key="4">
    <source>
        <dbReference type="Google" id="ProtNLM"/>
    </source>
</evidence>
<evidence type="ECO:0000313" key="3">
    <source>
        <dbReference type="Proteomes" id="UP000807769"/>
    </source>
</evidence>
<reference evidence="2" key="1">
    <citation type="journal article" date="2020" name="New Phytol.">
        <title>Comparative genomics reveals dynamic genome evolution in host specialist ectomycorrhizal fungi.</title>
        <authorList>
            <person name="Lofgren L.A."/>
            <person name="Nguyen N.H."/>
            <person name="Vilgalys R."/>
            <person name="Ruytinx J."/>
            <person name="Liao H.L."/>
            <person name="Branco S."/>
            <person name="Kuo A."/>
            <person name="LaButti K."/>
            <person name="Lipzen A."/>
            <person name="Andreopoulos W."/>
            <person name="Pangilinan J."/>
            <person name="Riley R."/>
            <person name="Hundley H."/>
            <person name="Na H."/>
            <person name="Barry K."/>
            <person name="Grigoriev I.V."/>
            <person name="Stajich J.E."/>
            <person name="Kennedy P.G."/>
        </authorList>
    </citation>
    <scope>NUCLEOTIDE SEQUENCE</scope>
    <source>
        <strain evidence="2">MN1</strain>
    </source>
</reference>
<gene>
    <name evidence="2" type="ORF">BJ212DRAFT_1414248</name>
</gene>
<dbReference type="EMBL" id="JABBWG010000411">
    <property type="protein sequence ID" value="KAG1793813.1"/>
    <property type="molecule type" value="Genomic_DNA"/>
</dbReference>
<sequence length="64" mass="7033">MSSVSHGFSLQCLLFLLMTGCSSEAAAIVSSKMELPARSSNVIMHMRVLPTRQLIKRTRRLVAA</sequence>
<comment type="caution">
    <text evidence="2">The sequence shown here is derived from an EMBL/GenBank/DDBJ whole genome shotgun (WGS) entry which is preliminary data.</text>
</comment>